<accession>A0A9D3VZK2</accession>
<organism evidence="1 2">
    <name type="scientific">Gossypium stocksii</name>
    <dbReference type="NCBI Taxonomy" id="47602"/>
    <lineage>
        <taxon>Eukaryota</taxon>
        <taxon>Viridiplantae</taxon>
        <taxon>Streptophyta</taxon>
        <taxon>Embryophyta</taxon>
        <taxon>Tracheophyta</taxon>
        <taxon>Spermatophyta</taxon>
        <taxon>Magnoliopsida</taxon>
        <taxon>eudicotyledons</taxon>
        <taxon>Gunneridae</taxon>
        <taxon>Pentapetalae</taxon>
        <taxon>rosids</taxon>
        <taxon>malvids</taxon>
        <taxon>Malvales</taxon>
        <taxon>Malvaceae</taxon>
        <taxon>Malvoideae</taxon>
        <taxon>Gossypium</taxon>
    </lineage>
</organism>
<name>A0A9D3VZK2_9ROSI</name>
<gene>
    <name evidence="1" type="ORF">J1N35_010009</name>
</gene>
<sequence length="136" mass="15982">MDKLDMDKLNYQLNHHLNPSKHQQLSSFSTKLNYIATKTENMLLQHAQLLQHAYKLYALNKNITGAWVSQLCLLGHKWREISKVRVSQNGSKVNHLFFADDSLLFIRNKNGRPKPLSAFWRLLKRALDKRLTWLNL</sequence>
<reference evidence="1 2" key="1">
    <citation type="journal article" date="2021" name="Plant Biotechnol. J.">
        <title>Multi-omics assisted identification of the key and species-specific regulatory components of drought-tolerant mechanisms in Gossypium stocksii.</title>
        <authorList>
            <person name="Yu D."/>
            <person name="Ke L."/>
            <person name="Zhang D."/>
            <person name="Wu Y."/>
            <person name="Sun Y."/>
            <person name="Mei J."/>
            <person name="Sun J."/>
            <person name="Sun Y."/>
        </authorList>
    </citation>
    <scope>NUCLEOTIDE SEQUENCE [LARGE SCALE GENOMIC DNA]</scope>
    <source>
        <strain evidence="2">cv. E1</strain>
        <tissue evidence="1">Leaf</tissue>
    </source>
</reference>
<evidence type="ECO:0000313" key="2">
    <source>
        <dbReference type="Proteomes" id="UP000828251"/>
    </source>
</evidence>
<protein>
    <submittedName>
        <fullName evidence="1">Uncharacterized protein</fullName>
    </submittedName>
</protein>
<dbReference type="AlphaFoldDB" id="A0A9D3VZK2"/>
<evidence type="ECO:0000313" key="1">
    <source>
        <dbReference type="EMBL" id="KAH1106241.1"/>
    </source>
</evidence>
<keyword evidence="2" id="KW-1185">Reference proteome</keyword>
<dbReference type="Proteomes" id="UP000828251">
    <property type="component" value="Unassembled WGS sequence"/>
</dbReference>
<proteinExistence type="predicted"/>
<dbReference type="EMBL" id="JAIQCV010000004">
    <property type="protein sequence ID" value="KAH1106241.1"/>
    <property type="molecule type" value="Genomic_DNA"/>
</dbReference>
<comment type="caution">
    <text evidence="1">The sequence shown here is derived from an EMBL/GenBank/DDBJ whole genome shotgun (WGS) entry which is preliminary data.</text>
</comment>